<evidence type="ECO:0000313" key="3">
    <source>
        <dbReference type="Proteomes" id="UP000652761"/>
    </source>
</evidence>
<proteinExistence type="predicted"/>
<accession>A0A843WMK5</accession>
<dbReference type="PANTHER" id="PTHR14296:SF3">
    <property type="entry name" value="DIKAR, ISOFORM F"/>
    <property type="match status" value="1"/>
</dbReference>
<comment type="caution">
    <text evidence="2">The sequence shown here is derived from an EMBL/GenBank/DDBJ whole genome shotgun (WGS) entry which is preliminary data.</text>
</comment>
<gene>
    <name evidence="2" type="ORF">Taro_041887</name>
</gene>
<protein>
    <submittedName>
        <fullName evidence="2">Uncharacterized protein</fullName>
    </submittedName>
</protein>
<feature type="compositionally biased region" description="Basic and acidic residues" evidence="1">
    <location>
        <begin position="411"/>
        <end position="420"/>
    </location>
</feature>
<feature type="compositionally biased region" description="Acidic residues" evidence="1">
    <location>
        <begin position="263"/>
        <end position="295"/>
    </location>
</feature>
<keyword evidence="3" id="KW-1185">Reference proteome</keyword>
<dbReference type="InterPro" id="IPR028938">
    <property type="entry name" value="Rsf1-like"/>
</dbReference>
<feature type="region of interest" description="Disordered" evidence="1">
    <location>
        <begin position="144"/>
        <end position="446"/>
    </location>
</feature>
<dbReference type="OrthoDB" id="303107at2759"/>
<dbReference type="AlphaFoldDB" id="A0A843WMK5"/>
<evidence type="ECO:0000256" key="1">
    <source>
        <dbReference type="SAM" id="MobiDB-lite"/>
    </source>
</evidence>
<name>A0A843WMK5_COLES</name>
<dbReference type="Proteomes" id="UP000652761">
    <property type="component" value="Unassembled WGS sequence"/>
</dbReference>
<sequence>MDESDKVEPFLVEVIPVNGLSSLEEVLDVGFIQDANNSEQQLEHYKDKMRMRIEVYDQGKLISSQNRTEAALGKKLKIDFLPEIEKIHKRKERLLKKQHREALLLDSFLTADGLSSGRSLRDRKPVTYTFDDFDRSINEAIKITKKRQSSPEQHVVRREASTKPEAFTNGRWNGPPQTPHHDSYESFSPKSKDYEETDGEHGSGTLDRRNRRRKRPQRYSEKDFVEAISDNEADFDSDDIMGEAIYDDEYLRNRKQKKVSSSSEEDEEYRWEEENLEDEEEEADDSLSASDDSDETQPRAPSRSRRTKLRSVDELQSGLRRSKRSTRPRINYRQYELSDSDVDSTKPDKSNASDGQSDASNDLDLSVPSEDSQEDGDGSKEQGADQGSGELEEKENKSVLKVSTPDQEGNGELKRPRYLDLNEVAPSSGFDDGPGFIMKDENKNDF</sequence>
<feature type="compositionally biased region" description="Acidic residues" evidence="1">
    <location>
        <begin position="229"/>
        <end position="248"/>
    </location>
</feature>
<dbReference type="EMBL" id="NMUH01004274">
    <property type="protein sequence ID" value="MQM09027.1"/>
    <property type="molecule type" value="Genomic_DNA"/>
</dbReference>
<evidence type="ECO:0000313" key="2">
    <source>
        <dbReference type="EMBL" id="MQM09027.1"/>
    </source>
</evidence>
<feature type="compositionally biased region" description="Basic and acidic residues" evidence="1">
    <location>
        <begin position="179"/>
        <end position="194"/>
    </location>
</feature>
<reference evidence="2" key="1">
    <citation type="submission" date="2017-07" db="EMBL/GenBank/DDBJ databases">
        <title>Taro Niue Genome Assembly and Annotation.</title>
        <authorList>
            <person name="Atibalentja N."/>
            <person name="Keating K."/>
            <person name="Fields C.J."/>
        </authorList>
    </citation>
    <scope>NUCLEOTIDE SEQUENCE</scope>
    <source>
        <strain evidence="2">Niue_2</strain>
        <tissue evidence="2">Leaf</tissue>
    </source>
</reference>
<dbReference type="PANTHER" id="PTHR14296">
    <property type="entry name" value="REMODELING AND SPACING FACTOR 1"/>
    <property type="match status" value="1"/>
</dbReference>
<dbReference type="GO" id="GO:0006355">
    <property type="term" value="P:regulation of DNA-templated transcription"/>
    <property type="evidence" value="ECO:0007669"/>
    <property type="project" value="InterPro"/>
</dbReference>
<organism evidence="2 3">
    <name type="scientific">Colocasia esculenta</name>
    <name type="common">Wild taro</name>
    <name type="synonym">Arum esculentum</name>
    <dbReference type="NCBI Taxonomy" id="4460"/>
    <lineage>
        <taxon>Eukaryota</taxon>
        <taxon>Viridiplantae</taxon>
        <taxon>Streptophyta</taxon>
        <taxon>Embryophyta</taxon>
        <taxon>Tracheophyta</taxon>
        <taxon>Spermatophyta</taxon>
        <taxon>Magnoliopsida</taxon>
        <taxon>Liliopsida</taxon>
        <taxon>Araceae</taxon>
        <taxon>Aroideae</taxon>
        <taxon>Colocasieae</taxon>
        <taxon>Colocasia</taxon>
    </lineage>
</organism>
<dbReference type="GO" id="GO:0031213">
    <property type="term" value="C:RSF complex"/>
    <property type="evidence" value="ECO:0007669"/>
    <property type="project" value="InterPro"/>
</dbReference>